<feature type="non-terminal residue" evidence="1">
    <location>
        <position position="113"/>
    </location>
</feature>
<keyword evidence="2" id="KW-1185">Reference proteome</keyword>
<dbReference type="OrthoDB" id="7760980at2759"/>
<proteinExistence type="predicted"/>
<accession>A0A7L3LPE8</accession>
<dbReference type="AlphaFoldDB" id="A0A7L3LPE8"/>
<reference evidence="1 2" key="1">
    <citation type="submission" date="2019-09" db="EMBL/GenBank/DDBJ databases">
        <title>Bird 10,000 Genomes (B10K) Project - Family phase.</title>
        <authorList>
            <person name="Zhang G."/>
        </authorList>
    </citation>
    <scope>NUCLEOTIDE SEQUENCE [LARGE SCALE GENOMIC DNA]</scope>
    <source>
        <strain evidence="1">B10K-DU-029-46</strain>
    </source>
</reference>
<organism evidence="1 2">
    <name type="scientific">Turnix velox</name>
    <name type="common">Little buttonquail</name>
    <dbReference type="NCBI Taxonomy" id="2529409"/>
    <lineage>
        <taxon>Eukaryota</taxon>
        <taxon>Metazoa</taxon>
        <taxon>Chordata</taxon>
        <taxon>Craniata</taxon>
        <taxon>Vertebrata</taxon>
        <taxon>Euteleostomi</taxon>
        <taxon>Archelosauria</taxon>
        <taxon>Archosauria</taxon>
        <taxon>Dinosauria</taxon>
        <taxon>Saurischia</taxon>
        <taxon>Theropoda</taxon>
        <taxon>Coelurosauria</taxon>
        <taxon>Aves</taxon>
        <taxon>Neognathae</taxon>
        <taxon>Neoaves</taxon>
        <taxon>Charadriiformes</taxon>
        <taxon>Turnicidae</taxon>
        <taxon>Turnix</taxon>
    </lineage>
</organism>
<sequence length="113" mass="13303">QRVLRLAELCRKLETQEEKVLPFYSSSLAQGEQQDALRVLQETPTDPLVQAMRDYMGLEGFWQRFNKVKLEEKVLEKEQETLVRGNQQLRELLRRYLEGICVTQEVTGHHHPP</sequence>
<evidence type="ECO:0000313" key="2">
    <source>
        <dbReference type="Proteomes" id="UP000582182"/>
    </source>
</evidence>
<gene>
    <name evidence="1" type="primary">Ccdc65</name>
    <name evidence="1" type="ORF">TURVEL_R02318</name>
</gene>
<protein>
    <submittedName>
        <fullName evidence="1">DRC2 protein</fullName>
    </submittedName>
</protein>
<dbReference type="Proteomes" id="UP000582182">
    <property type="component" value="Unassembled WGS sequence"/>
</dbReference>
<feature type="non-terminal residue" evidence="1">
    <location>
        <position position="1"/>
    </location>
</feature>
<evidence type="ECO:0000313" key="1">
    <source>
        <dbReference type="EMBL" id="NXU54930.1"/>
    </source>
</evidence>
<dbReference type="EMBL" id="VZTY01022250">
    <property type="protein sequence ID" value="NXU54930.1"/>
    <property type="molecule type" value="Genomic_DNA"/>
</dbReference>
<comment type="caution">
    <text evidence="1">The sequence shown here is derived from an EMBL/GenBank/DDBJ whole genome shotgun (WGS) entry which is preliminary data.</text>
</comment>
<name>A0A7L3LPE8_9CHAR</name>